<name>A0ABS7JS20_9SPHN</name>
<dbReference type="EC" id="2.7.7.65" evidence="1"/>
<dbReference type="PANTHER" id="PTHR45138:SF9">
    <property type="entry name" value="DIGUANYLATE CYCLASE DGCM-RELATED"/>
    <property type="match status" value="1"/>
</dbReference>
<proteinExistence type="predicted"/>
<organism evidence="5 6">
    <name type="scientific">Qipengyuania mesophila</name>
    <dbReference type="NCBI Taxonomy" id="2867246"/>
    <lineage>
        <taxon>Bacteria</taxon>
        <taxon>Pseudomonadati</taxon>
        <taxon>Pseudomonadota</taxon>
        <taxon>Alphaproteobacteria</taxon>
        <taxon>Sphingomonadales</taxon>
        <taxon>Erythrobacteraceae</taxon>
        <taxon>Qipengyuania</taxon>
    </lineage>
</organism>
<dbReference type="Pfam" id="PF00990">
    <property type="entry name" value="GGDEF"/>
    <property type="match status" value="1"/>
</dbReference>
<feature type="transmembrane region" description="Helical" evidence="3">
    <location>
        <begin position="154"/>
        <end position="174"/>
    </location>
</feature>
<dbReference type="EMBL" id="JAIGNU010000001">
    <property type="protein sequence ID" value="MBX7500445.1"/>
    <property type="molecule type" value="Genomic_DNA"/>
</dbReference>
<dbReference type="Proteomes" id="UP000782554">
    <property type="component" value="Unassembled WGS sequence"/>
</dbReference>
<sequence length="393" mass="42629">MDWTSITFGAFLALVVVFAASSLSLAIIMRQQFLLWMAARCLTIGLLALTFEPAAGALYDNPVQWHAARVFATDLMVSITGPLLATYIGAELGLKKTRILLWSMLPIGVFISLFAGPIADSRALDWLHDLILASLVLALVVGLTNAVRAGSRRAAFQAGAWAPSLAIGFVAFYFELVRMEAMPFYAQAMLIAFSIEFVVTSAGIGDGLVRIEQERDEARAGMRAAVKANALDPLTQIANRRGLVDTFANPKRDRPRGLAVIDCDHFKRINDMFGHDVGDEVLCAVAQGLKHEDVFVARHGGEEFVALLYGPNWLNLAENIRRRISISVLEQVPKLPFPITASSGVAEVTEDDTLDSAIKRADIALYAAKDAGRDTLLVHSPCGTVGPHLLRTA</sequence>
<dbReference type="SMART" id="SM00267">
    <property type="entry name" value="GGDEF"/>
    <property type="match status" value="1"/>
</dbReference>
<comment type="catalytic activity">
    <reaction evidence="2">
        <text>2 GTP = 3',3'-c-di-GMP + 2 diphosphate</text>
        <dbReference type="Rhea" id="RHEA:24898"/>
        <dbReference type="ChEBI" id="CHEBI:33019"/>
        <dbReference type="ChEBI" id="CHEBI:37565"/>
        <dbReference type="ChEBI" id="CHEBI:58805"/>
        <dbReference type="EC" id="2.7.7.65"/>
    </reaction>
</comment>
<dbReference type="SUPFAM" id="SSF55073">
    <property type="entry name" value="Nucleotide cyclase"/>
    <property type="match status" value="1"/>
</dbReference>
<evidence type="ECO:0000256" key="2">
    <source>
        <dbReference type="ARBA" id="ARBA00034247"/>
    </source>
</evidence>
<keyword evidence="3" id="KW-0472">Membrane</keyword>
<dbReference type="PROSITE" id="PS50887">
    <property type="entry name" value="GGDEF"/>
    <property type="match status" value="1"/>
</dbReference>
<feature type="transmembrane region" description="Helical" evidence="3">
    <location>
        <begin position="130"/>
        <end position="147"/>
    </location>
</feature>
<evidence type="ECO:0000313" key="5">
    <source>
        <dbReference type="EMBL" id="MBX7500445.1"/>
    </source>
</evidence>
<keyword evidence="3" id="KW-1133">Transmembrane helix</keyword>
<dbReference type="CDD" id="cd01949">
    <property type="entry name" value="GGDEF"/>
    <property type="match status" value="1"/>
</dbReference>
<dbReference type="InterPro" id="IPR050469">
    <property type="entry name" value="Diguanylate_Cyclase"/>
</dbReference>
<dbReference type="RefSeq" id="WP_221600722.1">
    <property type="nucleotide sequence ID" value="NZ_JAIGNU010000001.1"/>
</dbReference>
<evidence type="ECO:0000256" key="3">
    <source>
        <dbReference type="SAM" id="Phobius"/>
    </source>
</evidence>
<dbReference type="Gene3D" id="3.30.70.270">
    <property type="match status" value="1"/>
</dbReference>
<feature type="transmembrane region" description="Helical" evidence="3">
    <location>
        <begin position="6"/>
        <end position="26"/>
    </location>
</feature>
<dbReference type="Pfam" id="PF07695">
    <property type="entry name" value="7TMR-DISM_7TM"/>
    <property type="match status" value="1"/>
</dbReference>
<dbReference type="InterPro" id="IPR011623">
    <property type="entry name" value="7TMR_DISM_rcpt_extracell_dom1"/>
</dbReference>
<protein>
    <recommendedName>
        <fullName evidence="1">diguanylate cyclase</fullName>
        <ecNumber evidence="1">2.7.7.65</ecNumber>
    </recommendedName>
</protein>
<keyword evidence="6" id="KW-1185">Reference proteome</keyword>
<feature type="transmembrane region" description="Helical" evidence="3">
    <location>
        <begin position="71"/>
        <end position="90"/>
    </location>
</feature>
<dbReference type="InterPro" id="IPR029787">
    <property type="entry name" value="Nucleotide_cyclase"/>
</dbReference>
<evidence type="ECO:0000313" key="6">
    <source>
        <dbReference type="Proteomes" id="UP000782554"/>
    </source>
</evidence>
<gene>
    <name evidence="5" type="ORF">K3181_03165</name>
</gene>
<reference evidence="5 6" key="1">
    <citation type="submission" date="2021-08" db="EMBL/GenBank/DDBJ databases">
        <title>Comparative Genomics Analysis of the Genus Qipengyuania Reveals Extensive Genetic Diversity and Metabolic Versatility, Including the Description of Fifteen Novel Species.</title>
        <authorList>
            <person name="Liu Y."/>
        </authorList>
    </citation>
    <scope>NUCLEOTIDE SEQUENCE [LARGE SCALE GENOMIC DNA]</scope>
    <source>
        <strain evidence="5 6">YG27</strain>
    </source>
</reference>
<evidence type="ECO:0000259" key="4">
    <source>
        <dbReference type="PROSITE" id="PS50887"/>
    </source>
</evidence>
<dbReference type="InterPro" id="IPR043128">
    <property type="entry name" value="Rev_trsase/Diguanyl_cyclase"/>
</dbReference>
<dbReference type="NCBIfam" id="TIGR00254">
    <property type="entry name" value="GGDEF"/>
    <property type="match status" value="1"/>
</dbReference>
<dbReference type="PANTHER" id="PTHR45138">
    <property type="entry name" value="REGULATORY COMPONENTS OF SENSORY TRANSDUCTION SYSTEM"/>
    <property type="match status" value="1"/>
</dbReference>
<feature type="transmembrane region" description="Helical" evidence="3">
    <location>
        <begin position="33"/>
        <end position="51"/>
    </location>
</feature>
<feature type="transmembrane region" description="Helical" evidence="3">
    <location>
        <begin position="99"/>
        <end position="118"/>
    </location>
</feature>
<comment type="caution">
    <text evidence="5">The sequence shown here is derived from an EMBL/GenBank/DDBJ whole genome shotgun (WGS) entry which is preliminary data.</text>
</comment>
<keyword evidence="3" id="KW-0812">Transmembrane</keyword>
<evidence type="ECO:0000256" key="1">
    <source>
        <dbReference type="ARBA" id="ARBA00012528"/>
    </source>
</evidence>
<accession>A0ABS7JS20</accession>
<feature type="domain" description="GGDEF" evidence="4">
    <location>
        <begin position="254"/>
        <end position="381"/>
    </location>
</feature>
<feature type="transmembrane region" description="Helical" evidence="3">
    <location>
        <begin position="186"/>
        <end position="209"/>
    </location>
</feature>
<dbReference type="InterPro" id="IPR000160">
    <property type="entry name" value="GGDEF_dom"/>
</dbReference>